<dbReference type="SMART" id="SM00220">
    <property type="entry name" value="S_TKc"/>
    <property type="match status" value="1"/>
</dbReference>
<dbReference type="PANTHER" id="PTHR44329:SF288">
    <property type="entry name" value="MITOGEN-ACTIVATED PROTEIN KINASE KINASE KINASE 20"/>
    <property type="match status" value="1"/>
</dbReference>
<dbReference type="InterPro" id="IPR008271">
    <property type="entry name" value="Ser/Thr_kinase_AS"/>
</dbReference>
<protein>
    <submittedName>
        <fullName evidence="11">Uncharacterized protein</fullName>
    </submittedName>
</protein>
<dbReference type="InterPro" id="IPR051681">
    <property type="entry name" value="Ser/Thr_Kinases-Pseudokinases"/>
</dbReference>
<accession>A0A915DC14</accession>
<name>A0A915DC14_9BILA</name>
<dbReference type="PANTHER" id="PTHR44329">
    <property type="entry name" value="SERINE/THREONINE-PROTEIN KINASE TNNI3K-RELATED"/>
    <property type="match status" value="1"/>
</dbReference>
<evidence type="ECO:0000256" key="2">
    <source>
        <dbReference type="ARBA" id="ARBA00022679"/>
    </source>
</evidence>
<dbReference type="GO" id="GO:0004674">
    <property type="term" value="F:protein serine/threonine kinase activity"/>
    <property type="evidence" value="ECO:0007669"/>
    <property type="project" value="UniProtKB-KW"/>
</dbReference>
<evidence type="ECO:0000313" key="10">
    <source>
        <dbReference type="Proteomes" id="UP000887574"/>
    </source>
</evidence>
<evidence type="ECO:0000256" key="3">
    <source>
        <dbReference type="ARBA" id="ARBA00022741"/>
    </source>
</evidence>
<organism evidence="10 11">
    <name type="scientific">Ditylenchus dipsaci</name>
    <dbReference type="NCBI Taxonomy" id="166011"/>
    <lineage>
        <taxon>Eukaryota</taxon>
        <taxon>Metazoa</taxon>
        <taxon>Ecdysozoa</taxon>
        <taxon>Nematoda</taxon>
        <taxon>Chromadorea</taxon>
        <taxon>Rhabditida</taxon>
        <taxon>Tylenchina</taxon>
        <taxon>Tylenchomorpha</taxon>
        <taxon>Sphaerularioidea</taxon>
        <taxon>Anguinidae</taxon>
        <taxon>Anguininae</taxon>
        <taxon>Ditylenchus</taxon>
    </lineage>
</organism>
<dbReference type="SUPFAM" id="SSF47769">
    <property type="entry name" value="SAM/Pointed domain"/>
    <property type="match status" value="1"/>
</dbReference>
<dbReference type="InterPro" id="IPR000719">
    <property type="entry name" value="Prot_kinase_dom"/>
</dbReference>
<dbReference type="Pfam" id="PF07647">
    <property type="entry name" value="SAM_2"/>
    <property type="match status" value="1"/>
</dbReference>
<evidence type="ECO:0000256" key="6">
    <source>
        <dbReference type="SAM" id="Coils"/>
    </source>
</evidence>
<feature type="coiled-coil region" evidence="6">
    <location>
        <begin position="237"/>
        <end position="282"/>
    </location>
</feature>
<keyword evidence="2" id="KW-0808">Transferase</keyword>
<evidence type="ECO:0000256" key="4">
    <source>
        <dbReference type="ARBA" id="ARBA00022777"/>
    </source>
</evidence>
<dbReference type="PROSITE" id="PS50011">
    <property type="entry name" value="PROTEIN_KINASE_DOM"/>
    <property type="match status" value="1"/>
</dbReference>
<dbReference type="Gene3D" id="3.30.200.20">
    <property type="entry name" value="Phosphorylase Kinase, domain 1"/>
    <property type="match status" value="1"/>
</dbReference>
<evidence type="ECO:0000256" key="1">
    <source>
        <dbReference type="ARBA" id="ARBA00022527"/>
    </source>
</evidence>
<keyword evidence="6" id="KW-0175">Coiled coil</keyword>
<feature type="domain" description="Protein kinase" evidence="8">
    <location>
        <begin position="1"/>
        <end position="220"/>
    </location>
</feature>
<dbReference type="Pfam" id="PF00069">
    <property type="entry name" value="Pkinase"/>
    <property type="match status" value="1"/>
</dbReference>
<dbReference type="GO" id="GO:0005737">
    <property type="term" value="C:cytoplasm"/>
    <property type="evidence" value="ECO:0007669"/>
    <property type="project" value="TreeGrafter"/>
</dbReference>
<dbReference type="Gene3D" id="1.10.150.50">
    <property type="entry name" value="Transcription Factor, Ets-1"/>
    <property type="match status" value="1"/>
</dbReference>
<evidence type="ECO:0000259" key="9">
    <source>
        <dbReference type="PROSITE" id="PS50105"/>
    </source>
</evidence>
<dbReference type="InterPro" id="IPR001660">
    <property type="entry name" value="SAM"/>
</dbReference>
<dbReference type="GO" id="GO:0005524">
    <property type="term" value="F:ATP binding"/>
    <property type="evidence" value="ECO:0007669"/>
    <property type="project" value="UniProtKB-KW"/>
</dbReference>
<proteinExistence type="predicted"/>
<dbReference type="InterPro" id="IPR011009">
    <property type="entry name" value="Kinase-like_dom_sf"/>
</dbReference>
<dbReference type="WBParaSite" id="jg17835">
    <property type="protein sequence ID" value="jg17835"/>
    <property type="gene ID" value="jg17835"/>
</dbReference>
<evidence type="ECO:0000256" key="5">
    <source>
        <dbReference type="ARBA" id="ARBA00022840"/>
    </source>
</evidence>
<dbReference type="Proteomes" id="UP000887574">
    <property type="component" value="Unplaced"/>
</dbReference>
<evidence type="ECO:0000256" key="7">
    <source>
        <dbReference type="SAM" id="MobiDB-lite"/>
    </source>
</evidence>
<dbReference type="PROSITE" id="PS00108">
    <property type="entry name" value="PROTEIN_KINASE_ST"/>
    <property type="match status" value="1"/>
</dbReference>
<reference evidence="11" key="1">
    <citation type="submission" date="2022-11" db="UniProtKB">
        <authorList>
            <consortium name="WormBaseParasite"/>
        </authorList>
    </citation>
    <scope>IDENTIFICATION</scope>
</reference>
<sequence length="867" mass="98722">MVLNGYWSMSGCGSQKVFMLEKEVDILSQIRHRNIIQFFGVSHANPDFYIVTEYAENGSLYSHLHNDTAQFSSERLLKWATQIAHGVQYLHYEAPVTIIHRDLKSKNVVIGNKMTCKLSPTWGGTAAWMSPEIISQKEGITTATDVWSFGVLLWEMITREIPYKGLTEFKIYSIISQQGVKLVVPAEVPAHLANLLKECWHANPKERIKMREVVSCLEAMKGDKELQQECAHFVEKKDEWVNIIQEQLQELDELKLDLARRMEELNQREQALRRRENSHSRNFWQMMEYVPGLSNVMDWDEICVVEWEIVDKIIALVLQYEIKGSRLLQVTEKDLERLGVENVPVRRHLVSKIEELRSRSDDNFNFPSLEFSKTIEARDRQDKTKLPFNYPIILHVGMYSRVIVDEDGQERYRFKVFLDSDWRETKPTDSVPPEVHDSATVIKDVCITMTSADQTVLLELSVVYVHLLVTWNGWMPRPNACLHAAEEHQNKCTNHRLTNPKTLCSKEVISSSLFNNNVEKTSSTTSLQGVWKSRRRSFGVNCSVSPERLRKSSLFLKPQSTWSDIAASLRKPSSSLAPTSNPPLAQHSKSIGLPVDGDALIKKLTAPYQDIPDAPIHIYTLTFAAHTAKPRFSQKLAFANQFANKRGFTTKIPTSKRWRTKSETDFELPPPASTKEEEKHRASFFVDPDSPSLLPPPSHQKETTPPMCFPNLRQISPESDITDDEADALASKFDSIMAVKEPPNRCCANNCRSRKKILPPKDEEIVENLRIVNNLPTTSSSTSLVAGDKKPRRRKSKKQNDAGNKLKQVQEDVAIVPVGKSLSTNNLPQKDTLQINAAQINGGDQKTLLKACSQQVHGGYNKWRWKT</sequence>
<evidence type="ECO:0000313" key="11">
    <source>
        <dbReference type="WBParaSite" id="jg17835"/>
    </source>
</evidence>
<dbReference type="InterPro" id="IPR013761">
    <property type="entry name" value="SAM/pointed_sf"/>
</dbReference>
<keyword evidence="10" id="KW-1185">Reference proteome</keyword>
<keyword evidence="5" id="KW-0067">ATP-binding</keyword>
<evidence type="ECO:0000259" key="8">
    <source>
        <dbReference type="PROSITE" id="PS50011"/>
    </source>
</evidence>
<dbReference type="AlphaFoldDB" id="A0A915DC14"/>
<feature type="region of interest" description="Disordered" evidence="7">
    <location>
        <begin position="777"/>
        <end position="805"/>
    </location>
</feature>
<feature type="domain" description="SAM" evidence="9">
    <location>
        <begin position="291"/>
        <end position="359"/>
    </location>
</feature>
<keyword evidence="3" id="KW-0547">Nucleotide-binding</keyword>
<dbReference type="PROSITE" id="PS50105">
    <property type="entry name" value="SAM_DOMAIN"/>
    <property type="match status" value="1"/>
</dbReference>
<feature type="region of interest" description="Disordered" evidence="7">
    <location>
        <begin position="653"/>
        <end position="708"/>
    </location>
</feature>
<dbReference type="SUPFAM" id="SSF56112">
    <property type="entry name" value="Protein kinase-like (PK-like)"/>
    <property type="match status" value="1"/>
</dbReference>
<keyword evidence="4" id="KW-0418">Kinase</keyword>
<keyword evidence="1" id="KW-0723">Serine/threonine-protein kinase</keyword>
<dbReference type="Gene3D" id="1.10.510.10">
    <property type="entry name" value="Transferase(Phosphotransferase) domain 1"/>
    <property type="match status" value="1"/>
</dbReference>